<gene>
    <name evidence="1" type="ORF">NPIL_9381</name>
</gene>
<organism evidence="1 2">
    <name type="scientific">Nephila pilipes</name>
    <name type="common">Giant wood spider</name>
    <name type="synonym">Nephila maculata</name>
    <dbReference type="NCBI Taxonomy" id="299642"/>
    <lineage>
        <taxon>Eukaryota</taxon>
        <taxon>Metazoa</taxon>
        <taxon>Ecdysozoa</taxon>
        <taxon>Arthropoda</taxon>
        <taxon>Chelicerata</taxon>
        <taxon>Arachnida</taxon>
        <taxon>Araneae</taxon>
        <taxon>Araneomorphae</taxon>
        <taxon>Entelegynae</taxon>
        <taxon>Araneoidea</taxon>
        <taxon>Nephilidae</taxon>
        <taxon>Nephila</taxon>
    </lineage>
</organism>
<reference evidence="1" key="1">
    <citation type="submission" date="2020-08" db="EMBL/GenBank/DDBJ databases">
        <title>Multicomponent nature underlies the extraordinary mechanical properties of spider dragline silk.</title>
        <authorList>
            <person name="Kono N."/>
            <person name="Nakamura H."/>
            <person name="Mori M."/>
            <person name="Yoshida Y."/>
            <person name="Ohtoshi R."/>
            <person name="Malay A.D."/>
            <person name="Moran D.A.P."/>
            <person name="Tomita M."/>
            <person name="Numata K."/>
            <person name="Arakawa K."/>
        </authorList>
    </citation>
    <scope>NUCLEOTIDE SEQUENCE</scope>
</reference>
<keyword evidence="2" id="KW-1185">Reference proteome</keyword>
<dbReference type="Proteomes" id="UP000887013">
    <property type="component" value="Unassembled WGS sequence"/>
</dbReference>
<evidence type="ECO:0000313" key="2">
    <source>
        <dbReference type="Proteomes" id="UP000887013"/>
    </source>
</evidence>
<dbReference type="EMBL" id="BMAW01097563">
    <property type="protein sequence ID" value="GFS80440.1"/>
    <property type="molecule type" value="Genomic_DNA"/>
</dbReference>
<proteinExistence type="predicted"/>
<sequence length="138" mass="15525">MHRLKADGTIVGVFKNSIGPVVSVQGIQDRLSQFDPRGHRLASIRVPGCTSQQVQFWFSVLCPNGLQHCSMPPFGCCLQIIVLKISRFQEDESVEIGDVQLVAMRHQMGHLVQDTLAERKDGYNIRVLLLPKLYKKNP</sequence>
<evidence type="ECO:0000313" key="1">
    <source>
        <dbReference type="EMBL" id="GFS80440.1"/>
    </source>
</evidence>
<protein>
    <submittedName>
        <fullName evidence="1">Uncharacterized protein</fullName>
    </submittedName>
</protein>
<dbReference type="AlphaFoldDB" id="A0A8X6T5C4"/>
<accession>A0A8X6T5C4</accession>
<comment type="caution">
    <text evidence="1">The sequence shown here is derived from an EMBL/GenBank/DDBJ whole genome shotgun (WGS) entry which is preliminary data.</text>
</comment>
<name>A0A8X6T5C4_NEPPI</name>